<keyword evidence="6 17" id="KW-1133">Transmembrane helix</keyword>
<evidence type="ECO:0000313" key="21">
    <source>
        <dbReference type="Proteomes" id="UP000327044"/>
    </source>
</evidence>
<reference evidence="19" key="2">
    <citation type="submission" date="2019-08" db="EMBL/GenBank/DDBJ databases">
        <authorList>
            <consortium name="Photinus pyralis genome working group"/>
            <person name="Fallon T.R."/>
            <person name="Sander Lower S.E."/>
            <person name="Weng J.-K."/>
        </authorList>
    </citation>
    <scope>NUCLEOTIDE SEQUENCE</scope>
    <source>
        <strain evidence="19">1611_PpyrPB1</strain>
        <tissue evidence="19">Whole body</tissue>
    </source>
</reference>
<evidence type="ECO:0000256" key="11">
    <source>
        <dbReference type="ARBA" id="ARBA00023286"/>
    </source>
</evidence>
<feature type="binding site" evidence="13">
    <location>
        <position position="214"/>
    </location>
    <ligand>
        <name>L-glutamate</name>
        <dbReference type="ChEBI" id="CHEBI:29985"/>
    </ligand>
</feature>
<dbReference type="Gene3D" id="1.10.287.70">
    <property type="match status" value="1"/>
</dbReference>
<dbReference type="Proteomes" id="UP000327044">
    <property type="component" value="Unassembled WGS sequence"/>
</dbReference>
<feature type="binding site" evidence="13">
    <location>
        <position position="293"/>
    </location>
    <ligand>
        <name>L-glutamate</name>
        <dbReference type="ChEBI" id="CHEBI:29985"/>
    </ligand>
</feature>
<dbReference type="InterPro" id="IPR001508">
    <property type="entry name" value="Iono_Glu_rcpt_met"/>
</dbReference>
<feature type="domain" description="Ionotropic glutamate receptor C-terminal" evidence="18">
    <location>
        <begin position="1"/>
        <end position="356"/>
    </location>
</feature>
<dbReference type="InterPro" id="IPR001320">
    <property type="entry name" value="Iontro_rcpt_C"/>
</dbReference>
<evidence type="ECO:0000313" key="19">
    <source>
        <dbReference type="EMBL" id="KAB0792599.1"/>
    </source>
</evidence>
<feature type="binding site" evidence="13">
    <location>
        <position position="43"/>
    </location>
    <ligand>
        <name>L-glutamate</name>
        <dbReference type="ChEBI" id="CHEBI:29985"/>
    </ligand>
</feature>
<evidence type="ECO:0000259" key="18">
    <source>
        <dbReference type="SMART" id="SM00079"/>
    </source>
</evidence>
<feature type="transmembrane region" description="Helical" evidence="17">
    <location>
        <begin position="162"/>
        <end position="185"/>
    </location>
</feature>
<keyword evidence="4" id="KW-1003">Cell membrane</keyword>
<dbReference type="AlphaFoldDB" id="A0A5N4A5Q8"/>
<keyword evidence="10" id="KW-0325">Glycoprotein</keyword>
<evidence type="ECO:0000256" key="1">
    <source>
        <dbReference type="ARBA" id="ARBA00004651"/>
    </source>
</evidence>
<evidence type="ECO:0000256" key="14">
    <source>
        <dbReference type="PIRSR" id="PIRSR601508-2"/>
    </source>
</evidence>
<evidence type="ECO:0000313" key="20">
    <source>
        <dbReference type="EMBL" id="KAB0804881.1"/>
    </source>
</evidence>
<evidence type="ECO:0000256" key="3">
    <source>
        <dbReference type="ARBA" id="ARBA00022448"/>
    </source>
</evidence>
<keyword evidence="8 17" id="KW-0472">Membrane</keyword>
<organism evidence="19 21">
    <name type="scientific">Photinus pyralis</name>
    <name type="common">Common eastern firefly</name>
    <name type="synonym">Lampyris pyralis</name>
    <dbReference type="NCBI Taxonomy" id="7054"/>
    <lineage>
        <taxon>Eukaryota</taxon>
        <taxon>Metazoa</taxon>
        <taxon>Ecdysozoa</taxon>
        <taxon>Arthropoda</taxon>
        <taxon>Hexapoda</taxon>
        <taxon>Insecta</taxon>
        <taxon>Pterygota</taxon>
        <taxon>Neoptera</taxon>
        <taxon>Endopterygota</taxon>
        <taxon>Coleoptera</taxon>
        <taxon>Polyphaga</taxon>
        <taxon>Elateriformia</taxon>
        <taxon>Elateroidea</taxon>
        <taxon>Lampyridae</taxon>
        <taxon>Lampyrinae</taxon>
        <taxon>Photinus</taxon>
    </lineage>
</organism>
<keyword evidence="5 17" id="KW-0812">Transmembrane</keyword>
<keyword evidence="21" id="KW-1185">Reference proteome</keyword>
<evidence type="ECO:0000256" key="6">
    <source>
        <dbReference type="ARBA" id="ARBA00022989"/>
    </source>
</evidence>
<keyword evidence="11" id="KW-1071">Ligand-gated ion channel</keyword>
<dbReference type="Pfam" id="PF10613">
    <property type="entry name" value="Lig_chan-Glu_bd"/>
    <property type="match status" value="1"/>
</dbReference>
<dbReference type="PRINTS" id="PR00177">
    <property type="entry name" value="NMDARECEPTOR"/>
</dbReference>
<feature type="transmembrane region" description="Helical" evidence="17">
    <location>
        <begin position="90"/>
        <end position="108"/>
    </location>
</feature>
<evidence type="ECO:0000256" key="9">
    <source>
        <dbReference type="ARBA" id="ARBA00023170"/>
    </source>
</evidence>
<dbReference type="GO" id="GO:0038023">
    <property type="term" value="F:signaling receptor activity"/>
    <property type="evidence" value="ECO:0007669"/>
    <property type="project" value="InterPro"/>
</dbReference>
<protein>
    <recommendedName>
        <fullName evidence="18">Ionotropic glutamate receptor C-terminal domain-containing protein</fullName>
    </recommendedName>
</protein>
<proteinExistence type="inferred from homology"/>
<feature type="site" description="Crucial to convey clamshell closure to channel opening" evidence="14">
    <location>
        <position position="192"/>
    </location>
</feature>
<reference evidence="19 21" key="1">
    <citation type="journal article" date="2018" name="Elife">
        <title>Firefly genomes illuminate parallel origins of bioluminescence in beetles.</title>
        <authorList>
            <person name="Fallon T.R."/>
            <person name="Lower S.E."/>
            <person name="Chang C.H."/>
            <person name="Bessho-Uehara M."/>
            <person name="Martin G.J."/>
            <person name="Bewick A.J."/>
            <person name="Behringer M."/>
            <person name="Debat H.J."/>
            <person name="Wong I."/>
            <person name="Day J.C."/>
            <person name="Suvorov A."/>
            <person name="Silva C.J."/>
            <person name="Stanger-Hall K.F."/>
            <person name="Hall D.W."/>
            <person name="Schmitz R.J."/>
            <person name="Nelson D.R."/>
            <person name="Lewis S.M."/>
            <person name="Shigenobu S."/>
            <person name="Bybee S.M."/>
            <person name="Larracuente A.M."/>
            <person name="Oba Y."/>
            <person name="Weng J.K."/>
        </authorList>
    </citation>
    <scope>NUCLEOTIDE SEQUENCE [LARGE SCALE GENOMIC DNA]</scope>
    <source>
        <strain evidence="19">1611_PpyrPB1</strain>
        <tissue evidence="19">Whole body</tissue>
    </source>
</reference>
<dbReference type="CDD" id="cd13717">
    <property type="entry name" value="PBP2_iGluR_putative"/>
    <property type="match status" value="1"/>
</dbReference>
<evidence type="ECO:0000256" key="15">
    <source>
        <dbReference type="PIRSR" id="PIRSR601508-3"/>
    </source>
</evidence>
<dbReference type="Pfam" id="PF00060">
    <property type="entry name" value="Lig_chan"/>
    <property type="match status" value="1"/>
</dbReference>
<dbReference type="InterPro" id="IPR019594">
    <property type="entry name" value="Glu/Gly-bd"/>
</dbReference>
<keyword evidence="9" id="KW-0675">Receptor</keyword>
<dbReference type="PANTHER" id="PTHR18966">
    <property type="entry name" value="IONOTROPIC GLUTAMATE RECEPTOR"/>
    <property type="match status" value="1"/>
</dbReference>
<evidence type="ECO:0000256" key="12">
    <source>
        <dbReference type="ARBA" id="ARBA00023303"/>
    </source>
</evidence>
<evidence type="ECO:0000256" key="7">
    <source>
        <dbReference type="ARBA" id="ARBA00023065"/>
    </source>
</evidence>
<feature type="compositionally biased region" description="Basic residues" evidence="16">
    <location>
        <begin position="419"/>
        <end position="430"/>
    </location>
</feature>
<sequence length="469" mass="53713">MLHFNYELVVPKSGTFGHKNAKGKWDGIIGDIVSGETYMSIAPLIMTADREEVVDFVPPYFEQSGISIVMRKPVIKTSLFKFMTVLKVEVWLSIVAALIVAACMIWFLDRYSPYSAKNNPDAYPYTCRKFTLKESFWFALTSFTPQGGGEAPKSLSARTLVAAYWLFVVLMLATFTANLAAFLTVERMQSPVESLDQLSRQSRINYTVVRESLTHEYFINMKFAEDTLYRMWKELTLNASTEDKRYRVWDYPIHEQYGHILLSINESNPVPNASEGFRIVNERLEGDFAFIHDSSEIKYEISRNCNFSEVGEVFAEKPYAIAIQQGSYLQDPISIAILDLQRERFFDFLQTKYWNTSIRGDCSDFDESEGITLESLGGVFIATLVGLGLAMLTLAGEIFYYKKKNDDMNVPKPVELPSKKTKKKKKHSKNIHPYPNTITIGSEFKPRQDGRMTPQLSHIYQPHLMHRPN</sequence>
<dbReference type="SUPFAM" id="SSF53850">
    <property type="entry name" value="Periplasmic binding protein-like II"/>
    <property type="match status" value="1"/>
</dbReference>
<dbReference type="EMBL" id="VVIM01000010">
    <property type="protein sequence ID" value="KAB0792599.1"/>
    <property type="molecule type" value="Genomic_DNA"/>
</dbReference>
<name>A0A5N4A5Q8_PHOPY</name>
<dbReference type="EMBL" id="VVIM01000001">
    <property type="protein sequence ID" value="KAB0804881.1"/>
    <property type="molecule type" value="Genomic_DNA"/>
</dbReference>
<dbReference type="FunFam" id="1.10.287.70:FF:000143">
    <property type="entry name" value="Probable glutamate receptor"/>
    <property type="match status" value="1"/>
</dbReference>
<dbReference type="InterPro" id="IPR015683">
    <property type="entry name" value="Ionotropic_Glu_rcpt"/>
</dbReference>
<keyword evidence="12" id="KW-0407">Ion channel</keyword>
<dbReference type="GO" id="GO:0005886">
    <property type="term" value="C:plasma membrane"/>
    <property type="evidence" value="ECO:0007669"/>
    <property type="project" value="UniProtKB-SubCell"/>
</dbReference>
<keyword evidence="3" id="KW-0813">Transport</keyword>
<feature type="region of interest" description="Disordered" evidence="16">
    <location>
        <begin position="411"/>
        <end position="432"/>
    </location>
</feature>
<gene>
    <name evidence="20" type="ORF">PPYR_01851</name>
    <name evidence="19" type="ORF">PPYR_14558</name>
</gene>
<keyword evidence="7" id="KW-0406">Ion transport</keyword>
<dbReference type="SMART" id="SM00079">
    <property type="entry name" value="PBPe"/>
    <property type="match status" value="1"/>
</dbReference>
<evidence type="ECO:0000256" key="5">
    <source>
        <dbReference type="ARBA" id="ARBA00022692"/>
    </source>
</evidence>
<evidence type="ECO:0000256" key="2">
    <source>
        <dbReference type="ARBA" id="ARBA00008685"/>
    </source>
</evidence>
<dbReference type="SUPFAM" id="SSF81324">
    <property type="entry name" value="Voltage-gated potassium channels"/>
    <property type="match status" value="1"/>
</dbReference>
<comment type="caution">
    <text evidence="19">The sequence shown here is derived from an EMBL/GenBank/DDBJ whole genome shotgun (WGS) entry which is preliminary data.</text>
</comment>
<dbReference type="GO" id="GO:0015276">
    <property type="term" value="F:ligand-gated monoatomic ion channel activity"/>
    <property type="evidence" value="ECO:0007669"/>
    <property type="project" value="InterPro"/>
</dbReference>
<dbReference type="Gene3D" id="3.40.190.10">
    <property type="entry name" value="Periplasmic binding protein-like II"/>
    <property type="match status" value="2"/>
</dbReference>
<feature type="binding site" evidence="13">
    <location>
        <position position="50"/>
    </location>
    <ligand>
        <name>L-glutamate</name>
        <dbReference type="ChEBI" id="CHEBI:29985"/>
    </ligand>
</feature>
<evidence type="ECO:0000256" key="10">
    <source>
        <dbReference type="ARBA" id="ARBA00023180"/>
    </source>
</evidence>
<evidence type="ECO:0000256" key="13">
    <source>
        <dbReference type="PIRSR" id="PIRSR601508-1"/>
    </source>
</evidence>
<evidence type="ECO:0000256" key="4">
    <source>
        <dbReference type="ARBA" id="ARBA00022475"/>
    </source>
</evidence>
<feature type="transmembrane region" description="Helical" evidence="17">
    <location>
        <begin position="379"/>
        <end position="401"/>
    </location>
</feature>
<dbReference type="InParanoid" id="A0A5N4A5Q8"/>
<evidence type="ECO:0000256" key="16">
    <source>
        <dbReference type="SAM" id="MobiDB-lite"/>
    </source>
</evidence>
<accession>A0A5N4A5Q8</accession>
<keyword evidence="15" id="KW-1015">Disulfide bond</keyword>
<feature type="disulfide bond" evidence="15">
    <location>
        <begin position="305"/>
        <end position="362"/>
    </location>
</feature>
<comment type="similarity">
    <text evidence="2">Belongs to the glutamate-gated ion channel (TC 1.A.10.1) family.</text>
</comment>
<comment type="subcellular location">
    <subcellularLocation>
        <location evidence="1">Cell membrane</location>
        <topology evidence="1">Multi-pass membrane protein</topology>
    </subcellularLocation>
</comment>
<dbReference type="FunFam" id="3.40.190.10:FF:000160">
    <property type="entry name" value="GLutamate Receptor family (AMPA)"/>
    <property type="match status" value="1"/>
</dbReference>
<evidence type="ECO:0000256" key="17">
    <source>
        <dbReference type="SAM" id="Phobius"/>
    </source>
</evidence>
<evidence type="ECO:0000256" key="8">
    <source>
        <dbReference type="ARBA" id="ARBA00023136"/>
    </source>
</evidence>